<dbReference type="EMBL" id="VICG01000005">
    <property type="protein sequence ID" value="KAA8572111.1"/>
    <property type="molecule type" value="Genomic_DNA"/>
</dbReference>
<proteinExistence type="predicted"/>
<feature type="compositionally biased region" description="Basic and acidic residues" evidence="1">
    <location>
        <begin position="103"/>
        <end position="114"/>
    </location>
</feature>
<dbReference type="Proteomes" id="UP000322873">
    <property type="component" value="Unassembled WGS sequence"/>
</dbReference>
<feature type="compositionally biased region" description="Pro residues" evidence="1">
    <location>
        <begin position="84"/>
        <end position="102"/>
    </location>
</feature>
<sequence length="271" mass="29655">MADRDRRRERTTPETSPKETPPEEAPPKEDLSATIQDPDAPPGVPPHPDPGAQLPRRSLPRTEEGIFDFSGIGRRARPDDGQPAPVPAPRGAPLPLRAPSPPADDKFDMAPFRRADGSYDMRALLVVRRNWEMMRREEEERRKILGMEKSGKGSGEGEKGEKGEREGEGVKGEEGKREAGGDDDEDDLYGASPVKPIPPKSPPTQKGTEEEKKQQPDDEDDLYGASPMKPISPKLPPVDEDDLYGASPMKPISPKLPPVEEDDLYGTGTAT</sequence>
<dbReference type="VEuPathDB" id="FungiDB:MFRU_018g01180"/>
<organism evidence="2 3">
    <name type="scientific">Monilinia fructicola</name>
    <name type="common">Brown rot fungus</name>
    <name type="synonym">Ciboria fructicola</name>
    <dbReference type="NCBI Taxonomy" id="38448"/>
    <lineage>
        <taxon>Eukaryota</taxon>
        <taxon>Fungi</taxon>
        <taxon>Dikarya</taxon>
        <taxon>Ascomycota</taxon>
        <taxon>Pezizomycotina</taxon>
        <taxon>Leotiomycetes</taxon>
        <taxon>Helotiales</taxon>
        <taxon>Sclerotiniaceae</taxon>
        <taxon>Monilinia</taxon>
    </lineage>
</organism>
<feature type="region of interest" description="Disordered" evidence="1">
    <location>
        <begin position="1"/>
        <end position="114"/>
    </location>
</feature>
<feature type="compositionally biased region" description="Pro residues" evidence="1">
    <location>
        <begin position="39"/>
        <end position="49"/>
    </location>
</feature>
<comment type="caution">
    <text evidence="2">The sequence shown here is derived from an EMBL/GenBank/DDBJ whole genome shotgun (WGS) entry which is preliminary data.</text>
</comment>
<evidence type="ECO:0000313" key="2">
    <source>
        <dbReference type="EMBL" id="KAA8572111.1"/>
    </source>
</evidence>
<feature type="region of interest" description="Disordered" evidence="1">
    <location>
        <begin position="141"/>
        <end position="271"/>
    </location>
</feature>
<gene>
    <name evidence="2" type="ORF">EYC84_002032</name>
</gene>
<evidence type="ECO:0000256" key="1">
    <source>
        <dbReference type="SAM" id="MobiDB-lite"/>
    </source>
</evidence>
<accession>A0A5M9JS78</accession>
<feature type="compositionally biased region" description="Basic and acidic residues" evidence="1">
    <location>
        <begin position="1"/>
        <end position="31"/>
    </location>
</feature>
<keyword evidence="3" id="KW-1185">Reference proteome</keyword>
<protein>
    <submittedName>
        <fullName evidence="2">Uncharacterized protein</fullName>
    </submittedName>
</protein>
<name>A0A5M9JS78_MONFR</name>
<dbReference type="AlphaFoldDB" id="A0A5M9JS78"/>
<feature type="compositionally biased region" description="Basic and acidic residues" evidence="1">
    <location>
        <begin position="207"/>
        <end position="216"/>
    </location>
</feature>
<evidence type="ECO:0000313" key="3">
    <source>
        <dbReference type="Proteomes" id="UP000322873"/>
    </source>
</evidence>
<feature type="compositionally biased region" description="Basic and acidic residues" evidence="1">
    <location>
        <begin position="141"/>
        <end position="180"/>
    </location>
</feature>
<reference evidence="2 3" key="1">
    <citation type="submission" date="2019-06" db="EMBL/GenBank/DDBJ databases">
        <title>Genome Sequence of the Brown Rot Fungal Pathogen Monilinia fructicola.</title>
        <authorList>
            <person name="De Miccolis Angelini R.M."/>
            <person name="Landi L."/>
            <person name="Abate D."/>
            <person name="Pollastro S."/>
            <person name="Romanazzi G."/>
            <person name="Faretra F."/>
        </authorList>
    </citation>
    <scope>NUCLEOTIDE SEQUENCE [LARGE SCALE GENOMIC DNA]</scope>
    <source>
        <strain evidence="2 3">Mfrc123</strain>
    </source>
</reference>